<evidence type="ECO:0000313" key="2">
    <source>
        <dbReference type="Proteomes" id="UP000324800"/>
    </source>
</evidence>
<protein>
    <submittedName>
        <fullName evidence="1">Uncharacterized protein</fullName>
    </submittedName>
</protein>
<proteinExistence type="predicted"/>
<name>A0A5J4WTY0_9EUKA</name>
<dbReference type="Proteomes" id="UP000324800">
    <property type="component" value="Unassembled WGS sequence"/>
</dbReference>
<reference evidence="1 2" key="1">
    <citation type="submission" date="2019-03" db="EMBL/GenBank/DDBJ databases">
        <title>Single cell metagenomics reveals metabolic interactions within the superorganism composed of flagellate Streblomastix strix and complex community of Bacteroidetes bacteria on its surface.</title>
        <authorList>
            <person name="Treitli S.C."/>
            <person name="Kolisko M."/>
            <person name="Husnik F."/>
            <person name="Keeling P."/>
            <person name="Hampl V."/>
        </authorList>
    </citation>
    <scope>NUCLEOTIDE SEQUENCE [LARGE SCALE GENOMIC DNA]</scope>
    <source>
        <strain evidence="1">ST1C</strain>
    </source>
</reference>
<dbReference type="AlphaFoldDB" id="A0A5J4WTY0"/>
<evidence type="ECO:0000313" key="1">
    <source>
        <dbReference type="EMBL" id="KAA6397579.1"/>
    </source>
</evidence>
<dbReference type="EMBL" id="SNRW01001149">
    <property type="protein sequence ID" value="KAA6397579.1"/>
    <property type="molecule type" value="Genomic_DNA"/>
</dbReference>
<gene>
    <name evidence="1" type="ORF">EZS28_006898</name>
</gene>
<accession>A0A5J4WTY0</accession>
<comment type="caution">
    <text evidence="1">The sequence shown here is derived from an EMBL/GenBank/DDBJ whole genome shotgun (WGS) entry which is preliminary data.</text>
</comment>
<sequence>MSYTPLQQRWIEARVCVRDCYVERVSEQGALSKVQRLYPDIDPTFSFVHKRYYLHRKNDYCCFPEKRVFAARNPRWIQEVQAFITDHPHSSLRGLARGVQHSAYICRLILKQDLHVRSLSNK</sequence>
<organism evidence="1 2">
    <name type="scientific">Streblomastix strix</name>
    <dbReference type="NCBI Taxonomy" id="222440"/>
    <lineage>
        <taxon>Eukaryota</taxon>
        <taxon>Metamonada</taxon>
        <taxon>Preaxostyla</taxon>
        <taxon>Oxymonadida</taxon>
        <taxon>Streblomastigidae</taxon>
        <taxon>Streblomastix</taxon>
    </lineage>
</organism>